<evidence type="ECO:0000313" key="3">
    <source>
        <dbReference type="Proteomes" id="UP000199004"/>
    </source>
</evidence>
<evidence type="ECO:0000313" key="2">
    <source>
        <dbReference type="EMBL" id="SDN75853.1"/>
    </source>
</evidence>
<keyword evidence="1" id="KW-0812">Transmembrane</keyword>
<name>A0A1H0E0P5_9ACTN</name>
<sequence length="61" mass="5953">MLIALVARGLGAFSGGFALLLFGAVAVAGVPGLPFAASLGLIFVGVWLVVGRSPIVGEDAA</sequence>
<keyword evidence="3" id="KW-1185">Reference proteome</keyword>
<dbReference type="STRING" id="1005944.SAMN05192576_2722"/>
<accession>A0A1H0E0P5</accession>
<protein>
    <submittedName>
        <fullName evidence="2">Uncharacterized protein</fullName>
    </submittedName>
</protein>
<dbReference type="Proteomes" id="UP000199004">
    <property type="component" value="Unassembled WGS sequence"/>
</dbReference>
<dbReference type="RefSeq" id="WP_091025348.1">
    <property type="nucleotide sequence ID" value="NZ_BKAE01000013.1"/>
</dbReference>
<organism evidence="2 3">
    <name type="scientific">Nocardioides szechwanensis</name>
    <dbReference type="NCBI Taxonomy" id="1005944"/>
    <lineage>
        <taxon>Bacteria</taxon>
        <taxon>Bacillati</taxon>
        <taxon>Actinomycetota</taxon>
        <taxon>Actinomycetes</taxon>
        <taxon>Propionibacteriales</taxon>
        <taxon>Nocardioidaceae</taxon>
        <taxon>Nocardioides</taxon>
    </lineage>
</organism>
<gene>
    <name evidence="2" type="ORF">SAMN05192576_2722</name>
</gene>
<proteinExistence type="predicted"/>
<reference evidence="2 3" key="1">
    <citation type="submission" date="2016-10" db="EMBL/GenBank/DDBJ databases">
        <authorList>
            <person name="de Groot N.N."/>
        </authorList>
    </citation>
    <scope>NUCLEOTIDE SEQUENCE [LARGE SCALE GENOMIC DNA]</scope>
    <source>
        <strain evidence="2 3">CGMCC 1.11147</strain>
    </source>
</reference>
<keyword evidence="1" id="KW-0472">Membrane</keyword>
<evidence type="ECO:0000256" key="1">
    <source>
        <dbReference type="SAM" id="Phobius"/>
    </source>
</evidence>
<keyword evidence="1" id="KW-1133">Transmembrane helix</keyword>
<dbReference type="EMBL" id="FNIC01000004">
    <property type="protein sequence ID" value="SDN75853.1"/>
    <property type="molecule type" value="Genomic_DNA"/>
</dbReference>
<dbReference type="AlphaFoldDB" id="A0A1H0E0P5"/>
<feature type="transmembrane region" description="Helical" evidence="1">
    <location>
        <begin position="28"/>
        <end position="50"/>
    </location>
</feature>